<dbReference type="GO" id="GO:0016491">
    <property type="term" value="F:oxidoreductase activity"/>
    <property type="evidence" value="ECO:0007669"/>
    <property type="project" value="UniProtKB-KW"/>
</dbReference>
<reference evidence="4" key="1">
    <citation type="journal article" date="2020" name="bioRxiv">
        <title>Hybrid origin of Populus tomentosa Carr. identified through genome sequencing and phylogenomic analysis.</title>
        <authorList>
            <person name="An X."/>
            <person name="Gao K."/>
            <person name="Chen Z."/>
            <person name="Li J."/>
            <person name="Yang X."/>
            <person name="Yang X."/>
            <person name="Zhou J."/>
            <person name="Guo T."/>
            <person name="Zhao T."/>
            <person name="Huang S."/>
            <person name="Miao D."/>
            <person name="Khan W.U."/>
            <person name="Rao P."/>
            <person name="Ye M."/>
            <person name="Lei B."/>
            <person name="Liao W."/>
            <person name="Wang J."/>
            <person name="Ji L."/>
            <person name="Li Y."/>
            <person name="Guo B."/>
            <person name="Mustafa N.S."/>
            <person name="Li S."/>
            <person name="Yun Q."/>
            <person name="Keller S.R."/>
            <person name="Mao J."/>
            <person name="Zhang R."/>
            <person name="Strauss S.H."/>
        </authorList>
    </citation>
    <scope>NUCLEOTIDE SEQUENCE</scope>
    <source>
        <strain evidence="4">GM15</strain>
        <tissue evidence="4">Leaf</tissue>
    </source>
</reference>
<dbReference type="InterPro" id="IPR026992">
    <property type="entry name" value="DIOX_N"/>
</dbReference>
<evidence type="ECO:0000256" key="2">
    <source>
        <dbReference type="SAM" id="Phobius"/>
    </source>
</evidence>
<keyword evidence="1" id="KW-0560">Oxidoreductase</keyword>
<dbReference type="GO" id="GO:0046872">
    <property type="term" value="F:metal ion binding"/>
    <property type="evidence" value="ECO:0007669"/>
    <property type="project" value="UniProtKB-KW"/>
</dbReference>
<dbReference type="PANTHER" id="PTHR47990">
    <property type="entry name" value="2-OXOGLUTARATE (2OG) AND FE(II)-DEPENDENT OXYGENASE SUPERFAMILY PROTEIN-RELATED"/>
    <property type="match status" value="1"/>
</dbReference>
<comment type="similarity">
    <text evidence="1">Belongs to the iron/ascorbate-dependent oxidoreductase family.</text>
</comment>
<feature type="domain" description="Fe2OG dioxygenase" evidence="3">
    <location>
        <begin position="257"/>
        <end position="356"/>
    </location>
</feature>
<organism evidence="4 5">
    <name type="scientific">Populus tomentosa</name>
    <name type="common">Chinese white poplar</name>
    <dbReference type="NCBI Taxonomy" id="118781"/>
    <lineage>
        <taxon>Eukaryota</taxon>
        <taxon>Viridiplantae</taxon>
        <taxon>Streptophyta</taxon>
        <taxon>Embryophyta</taxon>
        <taxon>Tracheophyta</taxon>
        <taxon>Spermatophyta</taxon>
        <taxon>Magnoliopsida</taxon>
        <taxon>eudicotyledons</taxon>
        <taxon>Gunneridae</taxon>
        <taxon>Pentapetalae</taxon>
        <taxon>rosids</taxon>
        <taxon>fabids</taxon>
        <taxon>Malpighiales</taxon>
        <taxon>Salicaceae</taxon>
        <taxon>Saliceae</taxon>
        <taxon>Populus</taxon>
    </lineage>
</organism>
<protein>
    <recommendedName>
        <fullName evidence="3">Fe2OG dioxygenase domain-containing protein</fullName>
    </recommendedName>
</protein>
<evidence type="ECO:0000256" key="1">
    <source>
        <dbReference type="RuleBase" id="RU003682"/>
    </source>
</evidence>
<accession>A0A8X8IWT5</accession>
<dbReference type="AlphaFoldDB" id="A0A8X8IWT5"/>
<keyword evidence="1" id="KW-0408">Iron</keyword>
<name>A0A8X8IWT5_POPTO</name>
<evidence type="ECO:0000259" key="3">
    <source>
        <dbReference type="PROSITE" id="PS51471"/>
    </source>
</evidence>
<keyword evidence="5" id="KW-1185">Reference proteome</keyword>
<feature type="transmembrane region" description="Helical" evidence="2">
    <location>
        <begin position="192"/>
        <end position="216"/>
    </location>
</feature>
<dbReference type="Proteomes" id="UP000886885">
    <property type="component" value="Chromosome 1A"/>
</dbReference>
<proteinExistence type="inferred from homology"/>
<dbReference type="EMBL" id="JAAWWB010000001">
    <property type="protein sequence ID" value="KAG6793002.1"/>
    <property type="molecule type" value="Genomic_DNA"/>
</dbReference>
<keyword evidence="2" id="KW-0812">Transmembrane</keyword>
<dbReference type="Pfam" id="PF03171">
    <property type="entry name" value="2OG-FeII_Oxy"/>
    <property type="match status" value="1"/>
</dbReference>
<comment type="caution">
    <text evidence="4">The sequence shown here is derived from an EMBL/GenBank/DDBJ whole genome shotgun (WGS) entry which is preliminary data.</text>
</comment>
<sequence>MSEILNLKSYPPVFRQQYIGIQQNSGLDDTTKQIQEVVNDDTIPVLDLQCLDLGKLQEACEDWGLFRLVNHGIPLTLMSQLRDHSRNLFSLTFESKQELFTNPLSYFWGTTALTPTGAALSIGPQNINWVEGLNIPLSQLSLFQKDNETLGSFRYSFPAFSLSCFRGFYVNFRDLHSSFTVQVGIITLVKSAYALFTLISLFFLLMLTPYCCFLRFTRALLEEYGRHLERLATTMFGAMAKNLHLDPELSKTYISESTGFVRVYRYPQCSMENEAWGIKVHTDSSVLSILNQDQVGGLQVLKDDNWLQVEPIPDTLVFNLGDMMQAISDDKYKSVKHRVKVNKEKERFSICYFVFPAEGSVIQSSKYRPFTYSDFQAQVQQDVKTLGFKVGLERFKVAG</sequence>
<keyword evidence="2" id="KW-0472">Membrane</keyword>
<gene>
    <name evidence="4" type="ORF">POTOM_002171</name>
</gene>
<dbReference type="InterPro" id="IPR050231">
    <property type="entry name" value="Iron_ascorbate_oxido_reductase"/>
</dbReference>
<dbReference type="InterPro" id="IPR005123">
    <property type="entry name" value="Oxoglu/Fe-dep_dioxygenase_dom"/>
</dbReference>
<dbReference type="Pfam" id="PF14226">
    <property type="entry name" value="DIOX_N"/>
    <property type="match status" value="1"/>
</dbReference>
<evidence type="ECO:0000313" key="5">
    <source>
        <dbReference type="Proteomes" id="UP000886885"/>
    </source>
</evidence>
<dbReference type="InterPro" id="IPR044861">
    <property type="entry name" value="IPNS-like_FE2OG_OXY"/>
</dbReference>
<keyword evidence="1" id="KW-0479">Metal-binding</keyword>
<dbReference type="OrthoDB" id="288590at2759"/>
<keyword evidence="2" id="KW-1133">Transmembrane helix</keyword>
<evidence type="ECO:0000313" key="4">
    <source>
        <dbReference type="EMBL" id="KAG6793002.1"/>
    </source>
</evidence>
<dbReference type="PROSITE" id="PS51471">
    <property type="entry name" value="FE2OG_OXY"/>
    <property type="match status" value="1"/>
</dbReference>